<accession>A0A1J8Q5L3</accession>
<evidence type="ECO:0000313" key="2">
    <source>
        <dbReference type="Proteomes" id="UP000183567"/>
    </source>
</evidence>
<protein>
    <submittedName>
        <fullName evidence="1">Uncharacterized protein</fullName>
    </submittedName>
</protein>
<organism evidence="1 2">
    <name type="scientific">Rhizopogon vesiculosus</name>
    <dbReference type="NCBI Taxonomy" id="180088"/>
    <lineage>
        <taxon>Eukaryota</taxon>
        <taxon>Fungi</taxon>
        <taxon>Dikarya</taxon>
        <taxon>Basidiomycota</taxon>
        <taxon>Agaricomycotina</taxon>
        <taxon>Agaricomycetes</taxon>
        <taxon>Agaricomycetidae</taxon>
        <taxon>Boletales</taxon>
        <taxon>Suillineae</taxon>
        <taxon>Rhizopogonaceae</taxon>
        <taxon>Rhizopogon</taxon>
    </lineage>
</organism>
<reference evidence="1 2" key="1">
    <citation type="submission" date="2016-03" db="EMBL/GenBank/DDBJ databases">
        <title>Comparative genomics of the ectomycorrhizal sister species Rhizopogon vinicolor and Rhizopogon vesiculosus (Basidiomycota: Boletales) reveals a divergence of the mating type B locus.</title>
        <authorList>
            <person name="Mujic A.B."/>
            <person name="Kuo A."/>
            <person name="Tritt A."/>
            <person name="Lipzen A."/>
            <person name="Chen C."/>
            <person name="Johnson J."/>
            <person name="Sharma A."/>
            <person name="Barry K."/>
            <person name="Grigoriev I.V."/>
            <person name="Spatafora J.W."/>
        </authorList>
    </citation>
    <scope>NUCLEOTIDE SEQUENCE [LARGE SCALE GENOMIC DNA]</scope>
    <source>
        <strain evidence="1 2">AM-OR11-056</strain>
    </source>
</reference>
<keyword evidence="2" id="KW-1185">Reference proteome</keyword>
<comment type="caution">
    <text evidence="1">The sequence shown here is derived from an EMBL/GenBank/DDBJ whole genome shotgun (WGS) entry which is preliminary data.</text>
</comment>
<gene>
    <name evidence="1" type="ORF">AZE42_11572</name>
</gene>
<evidence type="ECO:0000313" key="1">
    <source>
        <dbReference type="EMBL" id="OJA15267.1"/>
    </source>
</evidence>
<dbReference type="EMBL" id="LVVM01003202">
    <property type="protein sequence ID" value="OJA15267.1"/>
    <property type="molecule type" value="Genomic_DNA"/>
</dbReference>
<proteinExistence type="predicted"/>
<name>A0A1J8Q5L3_9AGAM</name>
<sequence>MSNPRHATL</sequence>
<dbReference type="Proteomes" id="UP000183567">
    <property type="component" value="Unassembled WGS sequence"/>
</dbReference>